<evidence type="ECO:0000256" key="1">
    <source>
        <dbReference type="SAM" id="SignalP"/>
    </source>
</evidence>
<sequence length="284" mass="29590">MRPYGSVAAVLCAAAVLLLGGCGTQVAGRGGGTPATATGPLPWTLAEPSSVLAARLGTDRRTLSLDAPVPAGPRPCVRGLRAVVTDTAAKQVWVQVTFASPSGDRRSGCTGQTTATARVRLPQPLEGRDLIVDHYTVFTADGAKPPALRRCGQLGCRPPATGCTPASYEQALFAVGAPRHTYRDAEHCDGAWLVLDFSWRTGPACAGDTTNPACSSRLGDRYFFRAEHTGWKPFLESTAGGCRAVRRREPAFPPALCTSLAPLPASLHPSHPPSASPTAGGDSH</sequence>
<evidence type="ECO:0000313" key="3">
    <source>
        <dbReference type="Proteomes" id="UP001221150"/>
    </source>
</evidence>
<reference evidence="2 3" key="1">
    <citation type="submission" date="2023-03" db="EMBL/GenBank/DDBJ databases">
        <title>Draft genome sequence of Streptomyces sp. K1PA1 isolated from peat swamp forest in Thailand.</title>
        <authorList>
            <person name="Klaysubun C."/>
            <person name="Duangmal K."/>
        </authorList>
    </citation>
    <scope>NUCLEOTIDE SEQUENCE [LARGE SCALE GENOMIC DNA]</scope>
    <source>
        <strain evidence="2 3">K1PA1</strain>
    </source>
</reference>
<organism evidence="2 3">
    <name type="scientific">Streptomyces tropicalis</name>
    <dbReference type="NCBI Taxonomy" id="3034234"/>
    <lineage>
        <taxon>Bacteria</taxon>
        <taxon>Bacillati</taxon>
        <taxon>Actinomycetota</taxon>
        <taxon>Actinomycetes</taxon>
        <taxon>Kitasatosporales</taxon>
        <taxon>Streptomycetaceae</taxon>
        <taxon>Streptomyces</taxon>
    </lineage>
</organism>
<evidence type="ECO:0008006" key="4">
    <source>
        <dbReference type="Google" id="ProtNLM"/>
    </source>
</evidence>
<dbReference type="EMBL" id="JARJBB010000002">
    <property type="protein sequence ID" value="MDF3297788.1"/>
    <property type="molecule type" value="Genomic_DNA"/>
</dbReference>
<evidence type="ECO:0000313" key="2">
    <source>
        <dbReference type="EMBL" id="MDF3297788.1"/>
    </source>
</evidence>
<feature type="signal peptide" evidence="1">
    <location>
        <begin position="1"/>
        <end position="27"/>
    </location>
</feature>
<protein>
    <recommendedName>
        <fullName evidence="4">Integral membrane protein</fullName>
    </recommendedName>
</protein>
<dbReference type="Proteomes" id="UP001221150">
    <property type="component" value="Unassembled WGS sequence"/>
</dbReference>
<keyword evidence="3" id="KW-1185">Reference proteome</keyword>
<feature type="chain" id="PRO_5046743637" description="Integral membrane protein" evidence="1">
    <location>
        <begin position="28"/>
        <end position="284"/>
    </location>
</feature>
<dbReference type="PROSITE" id="PS51257">
    <property type="entry name" value="PROKAR_LIPOPROTEIN"/>
    <property type="match status" value="1"/>
</dbReference>
<accession>A0ABT5ZZG7</accession>
<dbReference type="RefSeq" id="WP_276107348.1">
    <property type="nucleotide sequence ID" value="NZ_JARJBB010000002.1"/>
</dbReference>
<name>A0ABT5ZZG7_9ACTN</name>
<proteinExistence type="predicted"/>
<gene>
    <name evidence="2" type="ORF">P3H78_03975</name>
</gene>
<keyword evidence="1" id="KW-0732">Signal</keyword>
<comment type="caution">
    <text evidence="2">The sequence shown here is derived from an EMBL/GenBank/DDBJ whole genome shotgun (WGS) entry which is preliminary data.</text>
</comment>